<sequence length="395" mass="43861">MKFLKTILLATTSGLLSLSTMATPVIDGKYTPKDGKTLMIIGQELSALRGYQQSNCCPTPGGVTTYLGIYKLNDDKQTFGGIGFDNDLKEDKREADWGGGPSNALTTIKMFPNSALAIGLSMTEAEQANGLSMLVEGKFDASIKKLATLIKMHPQPVFLRIGYEFDGAWNQGYHDTKKYIAAYRYIADMVRAEGADNAVMTWQASSSPADDTIDGGIEDIRNWYPGDDYVDWMGLSWFLRPDQQGGNKDIPSTQISLADEVLVFARERNKPVLIAEASPQGYHIGDLYTANIGPVVDGPAGENRQAITAAQIWQQWFEPFFDYVRSNNDVIRGVAYINTHWDSQPMWGTPYNSGFWGDSRIEANPEIMKNWQQTMAEPMWLHGGEALKQQLHSAK</sequence>
<protein>
    <recommendedName>
        <fullName evidence="6">GH26 domain-containing protein</fullName>
    </recommendedName>
</protein>
<reference evidence="8" key="1">
    <citation type="journal article" date="2019" name="Int. J. Syst. Evol. Microbiol.">
        <title>The Global Catalogue of Microorganisms (GCM) 10K type strain sequencing project: providing services to taxonomists for standard genome sequencing and annotation.</title>
        <authorList>
            <consortium name="The Broad Institute Genomics Platform"/>
            <consortium name="The Broad Institute Genome Sequencing Center for Infectious Disease"/>
            <person name="Wu L."/>
            <person name="Ma J."/>
        </authorList>
    </citation>
    <scope>NUCLEOTIDE SEQUENCE [LARGE SCALE GENOMIC DNA]</scope>
    <source>
        <strain evidence="8">CGMCC 1.10130</strain>
    </source>
</reference>
<dbReference type="InterPro" id="IPR017853">
    <property type="entry name" value="GH"/>
</dbReference>
<proteinExistence type="inferred from homology"/>
<dbReference type="RefSeq" id="WP_087504025.1">
    <property type="nucleotide sequence ID" value="NZ_BMDX01000001.1"/>
</dbReference>
<dbReference type="InterPro" id="IPR022790">
    <property type="entry name" value="GH26_dom"/>
</dbReference>
<dbReference type="EMBL" id="BMDX01000001">
    <property type="protein sequence ID" value="GGA62823.1"/>
    <property type="molecule type" value="Genomic_DNA"/>
</dbReference>
<dbReference type="Pfam" id="PF02156">
    <property type="entry name" value="Glyco_hydro_26"/>
    <property type="match status" value="1"/>
</dbReference>
<dbReference type="OrthoDB" id="9816550at2"/>
<evidence type="ECO:0000256" key="5">
    <source>
        <dbReference type="SAM" id="SignalP"/>
    </source>
</evidence>
<evidence type="ECO:0000313" key="7">
    <source>
        <dbReference type="EMBL" id="GGA62823.1"/>
    </source>
</evidence>
<dbReference type="PANTHER" id="PTHR40079:SF4">
    <property type="entry name" value="GH26 DOMAIN-CONTAINING PROTEIN-RELATED"/>
    <property type="match status" value="1"/>
</dbReference>
<evidence type="ECO:0000259" key="6">
    <source>
        <dbReference type="PROSITE" id="PS51764"/>
    </source>
</evidence>
<dbReference type="InterPro" id="IPR000805">
    <property type="entry name" value="Glyco_hydro_26"/>
</dbReference>
<evidence type="ECO:0000256" key="3">
    <source>
        <dbReference type="ARBA" id="ARBA00023295"/>
    </source>
</evidence>
<feature type="active site" description="Nucleophile" evidence="4">
    <location>
        <position position="276"/>
    </location>
</feature>
<keyword evidence="5" id="KW-0732">Signal</keyword>
<comment type="similarity">
    <text evidence="1 4">Belongs to the glycosyl hydrolase 26 family.</text>
</comment>
<dbReference type="Proteomes" id="UP000619743">
    <property type="component" value="Unassembled WGS sequence"/>
</dbReference>
<dbReference type="GO" id="GO:0006080">
    <property type="term" value="P:substituted mannan metabolic process"/>
    <property type="evidence" value="ECO:0007669"/>
    <property type="project" value="InterPro"/>
</dbReference>
<feature type="signal peptide" evidence="5">
    <location>
        <begin position="1"/>
        <end position="22"/>
    </location>
</feature>
<feature type="chain" id="PRO_5035307133" description="GH26 domain-containing protein" evidence="5">
    <location>
        <begin position="23"/>
        <end position="395"/>
    </location>
</feature>
<name>A0A8J2U1I3_9GAMM</name>
<keyword evidence="8" id="KW-1185">Reference proteome</keyword>
<evidence type="ECO:0000256" key="4">
    <source>
        <dbReference type="PROSITE-ProRule" id="PRU01100"/>
    </source>
</evidence>
<accession>A0A8J2U1I3</accession>
<evidence type="ECO:0000313" key="8">
    <source>
        <dbReference type="Proteomes" id="UP000619743"/>
    </source>
</evidence>
<comment type="caution">
    <text evidence="7">The sequence shown here is derived from an EMBL/GenBank/DDBJ whole genome shotgun (WGS) entry which is preliminary data.</text>
</comment>
<organism evidence="7 8">
    <name type="scientific">Neiella marina</name>
    <dbReference type="NCBI Taxonomy" id="508461"/>
    <lineage>
        <taxon>Bacteria</taxon>
        <taxon>Pseudomonadati</taxon>
        <taxon>Pseudomonadota</taxon>
        <taxon>Gammaproteobacteria</taxon>
        <taxon>Alteromonadales</taxon>
        <taxon>Echinimonadaceae</taxon>
        <taxon>Neiella</taxon>
    </lineage>
</organism>
<gene>
    <name evidence="7" type="ORF">GCM10011369_00100</name>
</gene>
<feature type="domain" description="GH26" evidence="6">
    <location>
        <begin position="1"/>
        <end position="384"/>
    </location>
</feature>
<evidence type="ECO:0000256" key="2">
    <source>
        <dbReference type="ARBA" id="ARBA00022801"/>
    </source>
</evidence>
<keyword evidence="2 4" id="KW-0378">Hydrolase</keyword>
<dbReference type="AlphaFoldDB" id="A0A8J2U1I3"/>
<dbReference type="PROSITE" id="PS51764">
    <property type="entry name" value="GH26"/>
    <property type="match status" value="1"/>
</dbReference>
<keyword evidence="3 4" id="KW-0326">Glycosidase</keyword>
<evidence type="ECO:0000256" key="1">
    <source>
        <dbReference type="ARBA" id="ARBA00007754"/>
    </source>
</evidence>
<dbReference type="Gene3D" id="3.20.20.80">
    <property type="entry name" value="Glycosidases"/>
    <property type="match status" value="1"/>
</dbReference>
<feature type="active site" description="Proton donor" evidence="4">
    <location>
        <position position="164"/>
    </location>
</feature>
<dbReference type="GO" id="GO:0016985">
    <property type="term" value="F:mannan endo-1,4-beta-mannosidase activity"/>
    <property type="evidence" value="ECO:0007669"/>
    <property type="project" value="InterPro"/>
</dbReference>
<dbReference type="PANTHER" id="PTHR40079">
    <property type="entry name" value="MANNAN ENDO-1,4-BETA-MANNOSIDASE E-RELATED"/>
    <property type="match status" value="1"/>
</dbReference>
<dbReference type="SUPFAM" id="SSF51445">
    <property type="entry name" value="(Trans)glycosidases"/>
    <property type="match status" value="1"/>
</dbReference>